<protein>
    <submittedName>
        <fullName evidence="4">NUDIX hydrolase</fullName>
    </submittedName>
</protein>
<dbReference type="CDD" id="cd03424">
    <property type="entry name" value="NUDIX_ADPRase_Nudt5_UGPPase_Nudt14"/>
    <property type="match status" value="1"/>
</dbReference>
<dbReference type="eggNOG" id="arCOG01073">
    <property type="taxonomic scope" value="Archaea"/>
</dbReference>
<dbReference type="PROSITE" id="PS51462">
    <property type="entry name" value="NUDIX"/>
    <property type="match status" value="1"/>
</dbReference>
<dbReference type="GO" id="GO:0019693">
    <property type="term" value="P:ribose phosphate metabolic process"/>
    <property type="evidence" value="ECO:0007669"/>
    <property type="project" value="TreeGrafter"/>
</dbReference>
<dbReference type="Gene3D" id="3.90.79.10">
    <property type="entry name" value="Nucleoside Triphosphate Pyrophosphohydrolase"/>
    <property type="match status" value="1"/>
</dbReference>
<dbReference type="RefSeq" id="WP_013128965.1">
    <property type="nucleotide sequence ID" value="NC_014160.1"/>
</dbReference>
<evidence type="ECO:0000259" key="3">
    <source>
        <dbReference type="PROSITE" id="PS51462"/>
    </source>
</evidence>
<keyword evidence="5" id="KW-1185">Reference proteome</keyword>
<dbReference type="KEGG" id="tag:Tagg_0090"/>
<dbReference type="InterPro" id="IPR015797">
    <property type="entry name" value="NUDIX_hydrolase-like_dom_sf"/>
</dbReference>
<dbReference type="GeneID" id="9165099"/>
<dbReference type="PRINTS" id="PR00502">
    <property type="entry name" value="NUDIXFAMILY"/>
</dbReference>
<dbReference type="EMBL" id="CP001939">
    <property type="protein sequence ID" value="ADG90372.1"/>
    <property type="molecule type" value="Genomic_DNA"/>
</dbReference>
<feature type="domain" description="Nudix hydrolase" evidence="3">
    <location>
        <begin position="40"/>
        <end position="168"/>
    </location>
</feature>
<sequence>MVLKPVKTGEELLFKGLRFQVVRRSYAKKEGDVFRRDVVLFPEAVVILPFIDNERIILIKQFRPSIEDYIIEIPAGVVDDGESPEEAARRELEEEVGYIPGELTLMGEFYPTPGYSTEKMFFYVAKNLRYVGAKPEKYEIIEPFTITLEEAYSMVRDNVLKDMKTVLALLLYGFKHSLER</sequence>
<dbReference type="Pfam" id="PF00293">
    <property type="entry name" value="NUDIX"/>
    <property type="match status" value="1"/>
</dbReference>
<dbReference type="STRING" id="633148.Tagg_0090"/>
<evidence type="ECO:0000313" key="4">
    <source>
        <dbReference type="EMBL" id="ADG90372.1"/>
    </source>
</evidence>
<dbReference type="InterPro" id="IPR020476">
    <property type="entry name" value="Nudix_hydrolase"/>
</dbReference>
<name>D5TZS2_THEAM</name>
<organism evidence="4 5">
    <name type="scientific">Thermosphaera aggregans (strain DSM 11486 / M11TL)</name>
    <dbReference type="NCBI Taxonomy" id="633148"/>
    <lineage>
        <taxon>Archaea</taxon>
        <taxon>Thermoproteota</taxon>
        <taxon>Thermoprotei</taxon>
        <taxon>Desulfurococcales</taxon>
        <taxon>Desulfurococcaceae</taxon>
        <taxon>Thermosphaera</taxon>
    </lineage>
</organism>
<accession>D5TZS2</accession>
<evidence type="ECO:0000313" key="5">
    <source>
        <dbReference type="Proteomes" id="UP000002376"/>
    </source>
</evidence>
<reference evidence="4 5" key="1">
    <citation type="journal article" date="2010" name="Stand. Genomic Sci.">
        <title>Complete genome sequence of Thermosphaera aggregans type strain (M11TL).</title>
        <authorList>
            <person name="Spring S."/>
            <person name="Rachel R."/>
            <person name="Lapidus A."/>
            <person name="Davenport K."/>
            <person name="Tice H."/>
            <person name="Copeland A."/>
            <person name="Cheng J.F."/>
            <person name="Lucas S."/>
            <person name="Chen F."/>
            <person name="Nolan M."/>
            <person name="Bruce D."/>
            <person name="Goodwin L."/>
            <person name="Pitluck S."/>
            <person name="Ivanova N."/>
            <person name="Mavromatis K."/>
            <person name="Ovchinnikova G."/>
            <person name="Pati A."/>
            <person name="Chen A."/>
            <person name="Palaniappan K."/>
            <person name="Land M."/>
            <person name="Hauser L."/>
            <person name="Chang Y.J."/>
            <person name="Jeffries C.C."/>
            <person name="Brettin T."/>
            <person name="Detter J.C."/>
            <person name="Tapia R."/>
            <person name="Han C."/>
            <person name="Heimerl T."/>
            <person name="Weikl F."/>
            <person name="Brambilla E."/>
            <person name="Goker M."/>
            <person name="Bristow J."/>
            <person name="Eisen J.A."/>
            <person name="Markowitz V."/>
            <person name="Hugenholtz P."/>
            <person name="Kyrpides N.C."/>
            <person name="Klenk H.P."/>
        </authorList>
    </citation>
    <scope>NUCLEOTIDE SEQUENCE [LARGE SCALE GENOMIC DNA]</scope>
    <source>
        <strain evidence="5">DSM 11486 / M11TL</strain>
    </source>
</reference>
<evidence type="ECO:0000256" key="2">
    <source>
        <dbReference type="ARBA" id="ARBA00022801"/>
    </source>
</evidence>
<reference evidence="5" key="2">
    <citation type="journal article" date="2010" name="Stand. Genomic Sci.">
        <title>Complete genome sequence of Thermosphaera aggregans type strain (M11TLT).</title>
        <authorList>
            <person name="Spring S."/>
            <person name="Rachel R."/>
            <person name="Lapidus A."/>
            <person name="Davenport K."/>
            <person name="Tice H."/>
            <person name="Copeland A."/>
            <person name="Cheng J.-F."/>
            <person name="Lucas S."/>
            <person name="Chen F."/>
            <person name="Nolan M."/>
            <person name="Bruce D."/>
            <person name="Goodwin L."/>
            <person name="Pitluck S."/>
            <person name="Ivanova N."/>
            <person name="Mavromatis K."/>
            <person name="Ovchinnikova G."/>
            <person name="Pati A."/>
            <person name="Chen A."/>
            <person name="Palaniappan K."/>
            <person name="Land M."/>
            <person name="Hauser L."/>
            <person name="Chang Y.-J."/>
            <person name="Jeffries C.C."/>
            <person name="Brettin T."/>
            <person name="Detter J.C."/>
            <person name="Tapia R."/>
            <person name="Han C."/>
            <person name="Heimerl T."/>
            <person name="Weikl F."/>
            <person name="Brambilla E."/>
            <person name="Goker M."/>
            <person name="Bristow J."/>
            <person name="Eisen J.A."/>
            <person name="Markowitz V."/>
            <person name="Hugenholtz P."/>
            <person name="Kyrpides N.C."/>
            <person name="Klenk H.-P."/>
        </authorList>
    </citation>
    <scope>NUCLEOTIDE SEQUENCE [LARGE SCALE GENOMIC DNA]</scope>
    <source>
        <strain evidence="5">DSM 11486 / M11TL</strain>
    </source>
</reference>
<gene>
    <name evidence="4" type="ordered locus">Tagg_0090</name>
</gene>
<dbReference type="InterPro" id="IPR020084">
    <property type="entry name" value="NUDIX_hydrolase_CS"/>
</dbReference>
<dbReference type="GO" id="GO:0006753">
    <property type="term" value="P:nucleoside phosphate metabolic process"/>
    <property type="evidence" value="ECO:0007669"/>
    <property type="project" value="TreeGrafter"/>
</dbReference>
<dbReference type="AlphaFoldDB" id="D5TZS2"/>
<dbReference type="PROSITE" id="PS00893">
    <property type="entry name" value="NUDIX_BOX"/>
    <property type="match status" value="1"/>
</dbReference>
<dbReference type="Proteomes" id="UP000002376">
    <property type="component" value="Chromosome"/>
</dbReference>
<evidence type="ECO:0000256" key="1">
    <source>
        <dbReference type="ARBA" id="ARBA00001946"/>
    </source>
</evidence>
<dbReference type="GO" id="GO:0016462">
    <property type="term" value="F:pyrophosphatase activity"/>
    <property type="evidence" value="ECO:0007669"/>
    <property type="project" value="UniProtKB-ARBA"/>
</dbReference>
<dbReference type="PANTHER" id="PTHR11839">
    <property type="entry name" value="UDP/ADP-SUGAR PYROPHOSPHATASE"/>
    <property type="match status" value="1"/>
</dbReference>
<reference key="3">
    <citation type="submission" date="2010-02" db="EMBL/GenBank/DDBJ databases">
        <title>Complete genome sequence of Thermosphaera aggregans type strain (M11TL).</title>
        <authorList>
            <consortium name="US DOE Joint Genome Institute (JGI-PGF)"/>
            <person name="Spring S."/>
            <person name="Lapidus A."/>
            <person name="Munk C."/>
            <person name="Schroeder M."/>
            <person name="Glavina Del Rio T."/>
            <person name="Tice H."/>
            <person name="Copeland A."/>
            <person name="Cheng J.-F."/>
            <person name="Lucas S."/>
            <person name="Chen F."/>
            <person name="Nolan M."/>
            <person name="Bruce D."/>
            <person name="Goodwin L."/>
            <person name="Pitluck S."/>
            <person name="Ivanova N."/>
            <person name="Mavromatis K."/>
            <person name="Ovchinnikova G."/>
            <person name="Pati A."/>
            <person name="Chen A."/>
            <person name="Palaniappan K."/>
            <person name="Land M."/>
            <person name="Hauser L."/>
            <person name="Chang Y.-J."/>
            <person name="Jeffries C.C."/>
            <person name="Brettin T."/>
            <person name="Detter J.C."/>
            <person name="Tapia R."/>
            <person name="Han C."/>
            <person name="Chain P."/>
            <person name="Heimerl T."/>
            <person name="Weik F."/>
            <person name="Goker M."/>
            <person name="Rachel R."/>
            <person name="Bristow J."/>
            <person name="Eisen J.A."/>
            <person name="Markowitz V."/>
            <person name="Hugenholtz P."/>
            <person name="Kyrpides N.C."/>
            <person name="Klenk H.-P."/>
        </authorList>
    </citation>
    <scope>NUCLEOTIDE SEQUENCE</scope>
    <source>
        <strain>DSM 11486</strain>
    </source>
</reference>
<comment type="cofactor">
    <cofactor evidence="1">
        <name>Mg(2+)</name>
        <dbReference type="ChEBI" id="CHEBI:18420"/>
    </cofactor>
</comment>
<dbReference type="SUPFAM" id="SSF55811">
    <property type="entry name" value="Nudix"/>
    <property type="match status" value="1"/>
</dbReference>
<dbReference type="PANTHER" id="PTHR11839:SF18">
    <property type="entry name" value="NUDIX HYDROLASE DOMAIN-CONTAINING PROTEIN"/>
    <property type="match status" value="1"/>
</dbReference>
<dbReference type="HOGENOM" id="CLU_062658_5_1_2"/>
<dbReference type="InterPro" id="IPR000086">
    <property type="entry name" value="NUDIX_hydrolase_dom"/>
</dbReference>
<dbReference type="OrthoDB" id="104705at2157"/>
<proteinExistence type="predicted"/>
<keyword evidence="2 4" id="KW-0378">Hydrolase</keyword>